<dbReference type="InterPro" id="IPR036852">
    <property type="entry name" value="Peptidase_S8/S53_dom_sf"/>
</dbReference>
<dbReference type="PROSITE" id="PS51695">
    <property type="entry name" value="SEDOLISIN"/>
    <property type="match status" value="1"/>
</dbReference>
<dbReference type="Pfam" id="PF00082">
    <property type="entry name" value="Peptidase_S8"/>
    <property type="match status" value="1"/>
</dbReference>
<evidence type="ECO:0000259" key="6">
    <source>
        <dbReference type="PROSITE" id="PS51695"/>
    </source>
</evidence>
<dbReference type="Gene3D" id="3.40.50.200">
    <property type="entry name" value="Peptidase S8/S53 domain"/>
    <property type="match status" value="1"/>
</dbReference>
<dbReference type="RefSeq" id="WP_220203041.1">
    <property type="nucleotide sequence ID" value="NZ_BNJK01000001.1"/>
</dbReference>
<evidence type="ECO:0000313" key="7">
    <source>
        <dbReference type="EMBL" id="GHO92190.1"/>
    </source>
</evidence>
<keyword evidence="2" id="KW-0378">Hydrolase</keyword>
<reference evidence="7" key="1">
    <citation type="submission" date="2020-10" db="EMBL/GenBank/DDBJ databases">
        <title>Taxonomic study of unclassified bacteria belonging to the class Ktedonobacteria.</title>
        <authorList>
            <person name="Yabe S."/>
            <person name="Wang C.M."/>
            <person name="Zheng Y."/>
            <person name="Sakai Y."/>
            <person name="Cavaletti L."/>
            <person name="Monciardini P."/>
            <person name="Donadio S."/>
        </authorList>
    </citation>
    <scope>NUCLEOTIDE SEQUENCE</scope>
    <source>
        <strain evidence="7">ID150040</strain>
    </source>
</reference>
<keyword evidence="5" id="KW-0732">Signal</keyword>
<evidence type="ECO:0000256" key="1">
    <source>
        <dbReference type="ARBA" id="ARBA00022670"/>
    </source>
</evidence>
<dbReference type="InterPro" id="IPR000209">
    <property type="entry name" value="Peptidase_S8/S53_dom"/>
</dbReference>
<keyword evidence="1" id="KW-0645">Protease</keyword>
<evidence type="ECO:0000256" key="2">
    <source>
        <dbReference type="ARBA" id="ARBA00022801"/>
    </source>
</evidence>
<dbReference type="PANTHER" id="PTHR14218:SF15">
    <property type="entry name" value="TRIPEPTIDYL-PEPTIDASE 1"/>
    <property type="match status" value="1"/>
</dbReference>
<dbReference type="CDD" id="cd04056">
    <property type="entry name" value="Peptidases_S53"/>
    <property type="match status" value="1"/>
</dbReference>
<dbReference type="AlphaFoldDB" id="A0A8J3IK03"/>
<feature type="signal peptide" evidence="5">
    <location>
        <begin position="1"/>
        <end position="28"/>
    </location>
</feature>
<gene>
    <name evidence="7" type="ORF">KSF_022380</name>
</gene>
<accession>A0A8J3IK03</accession>
<dbReference type="GO" id="GO:0006508">
    <property type="term" value="P:proteolysis"/>
    <property type="evidence" value="ECO:0007669"/>
    <property type="project" value="UniProtKB-KW"/>
</dbReference>
<organism evidence="7 8">
    <name type="scientific">Reticulibacter mediterranei</name>
    <dbReference type="NCBI Taxonomy" id="2778369"/>
    <lineage>
        <taxon>Bacteria</taxon>
        <taxon>Bacillati</taxon>
        <taxon>Chloroflexota</taxon>
        <taxon>Ktedonobacteria</taxon>
        <taxon>Ktedonobacterales</taxon>
        <taxon>Reticulibacteraceae</taxon>
        <taxon>Reticulibacter</taxon>
    </lineage>
</organism>
<proteinExistence type="predicted"/>
<evidence type="ECO:0000313" key="8">
    <source>
        <dbReference type="Proteomes" id="UP000597444"/>
    </source>
</evidence>
<feature type="region of interest" description="Disordered" evidence="4">
    <location>
        <begin position="25"/>
        <end position="53"/>
    </location>
</feature>
<dbReference type="PANTHER" id="PTHR14218">
    <property type="entry name" value="PROTEASE S8 TRIPEPTIDYL PEPTIDASE I CLN2"/>
    <property type="match status" value="1"/>
</dbReference>
<dbReference type="InterPro" id="IPR030400">
    <property type="entry name" value="Sedolisin_dom"/>
</dbReference>
<keyword evidence="3" id="KW-0720">Serine protease</keyword>
<evidence type="ECO:0000256" key="4">
    <source>
        <dbReference type="SAM" id="MobiDB-lite"/>
    </source>
</evidence>
<dbReference type="PROSITE" id="PS00138">
    <property type="entry name" value="SUBTILASE_SER"/>
    <property type="match status" value="1"/>
</dbReference>
<dbReference type="SUPFAM" id="SSF52743">
    <property type="entry name" value="Subtilisin-like"/>
    <property type="match status" value="1"/>
</dbReference>
<protein>
    <recommendedName>
        <fullName evidence="6">Peptidase S53 domain-containing protein</fullName>
    </recommendedName>
</protein>
<evidence type="ECO:0000256" key="5">
    <source>
        <dbReference type="SAM" id="SignalP"/>
    </source>
</evidence>
<keyword evidence="8" id="KW-1185">Reference proteome</keyword>
<evidence type="ECO:0000256" key="3">
    <source>
        <dbReference type="ARBA" id="ARBA00022825"/>
    </source>
</evidence>
<dbReference type="Proteomes" id="UP000597444">
    <property type="component" value="Unassembled WGS sequence"/>
</dbReference>
<dbReference type="GO" id="GO:0008240">
    <property type="term" value="F:tripeptidyl-peptidase activity"/>
    <property type="evidence" value="ECO:0007669"/>
    <property type="project" value="TreeGrafter"/>
</dbReference>
<dbReference type="InterPro" id="IPR023828">
    <property type="entry name" value="Peptidase_S8_Ser-AS"/>
</dbReference>
<dbReference type="GO" id="GO:0004252">
    <property type="term" value="F:serine-type endopeptidase activity"/>
    <property type="evidence" value="ECO:0007669"/>
    <property type="project" value="InterPro"/>
</dbReference>
<dbReference type="PROSITE" id="PS51257">
    <property type="entry name" value="PROKAR_LIPOPROTEIN"/>
    <property type="match status" value="1"/>
</dbReference>
<feature type="chain" id="PRO_5035217403" description="Peptidase S53 domain-containing protein" evidence="5">
    <location>
        <begin position="29"/>
        <end position="448"/>
    </location>
</feature>
<dbReference type="InterPro" id="IPR050819">
    <property type="entry name" value="Tripeptidyl-peptidase_I"/>
</dbReference>
<feature type="domain" description="Peptidase S53" evidence="6">
    <location>
        <begin position="68"/>
        <end position="445"/>
    </location>
</feature>
<name>A0A8J3IK03_9CHLR</name>
<feature type="compositionally biased region" description="Low complexity" evidence="4">
    <location>
        <begin position="39"/>
        <end position="53"/>
    </location>
</feature>
<sequence>MTHALRRLLPLLVLLCLLLAACTSPTTSSPNTSQGKSETITGSPTTTSSTSGTTIDACPKPLIKVKGCQTPQSLRLAYGVQPLIDKGFTGKGQTVIDIVSFGSPTLQHDMEVFDQQFGLPPANLEIISPLKVPERDPNSDKEGWAGETTLDVQIIHAIAPDAKIVVLVSPVAETEGTVGLPEFRQLIQYTLDHKLGSIISQSWGASELTLEDAQGQQERQQWNDLLQKSTTQQGITYFSSSGDHGATDVTDMAGHKLAKIPTVSFAADSPWITSVGGTTLKRNGTTFSERVWNDDAGGATGGGFSKFYNMPDYQKTLPASTQQQFQNRRGIPDVSAVADPYTGMAFYLDGEWSLAGGTSASAPLWAGIMAIANQKAGHSLGFINPALYKLANSSTYNQDFRDITIGNNGNKLSKVTGYSATKGWDASTGLGSPNAEKLVPDLIAAMKS</sequence>
<dbReference type="EMBL" id="BNJK01000001">
    <property type="protein sequence ID" value="GHO92190.1"/>
    <property type="molecule type" value="Genomic_DNA"/>
</dbReference>
<comment type="caution">
    <text evidence="7">The sequence shown here is derived from an EMBL/GenBank/DDBJ whole genome shotgun (WGS) entry which is preliminary data.</text>
</comment>